<dbReference type="Gene3D" id="3.40.50.10400">
    <property type="entry name" value="Hypothetical protein PA1492"/>
    <property type="match status" value="1"/>
</dbReference>
<dbReference type="AlphaFoldDB" id="A0A5J6N832"/>
<sequence length="120" mass="12626">MSESKIHGPARKSGPDLALAPTEEERAANLVRMNMAAAALAARGHFPVIGVNVALPVLQAAGLDDKHPLMMAISLAVTGRCDAGLQIGRSPGADREIARLRELGRPIYVRLEDVPDPDAG</sequence>
<evidence type="ECO:0000313" key="2">
    <source>
        <dbReference type="EMBL" id="QEX25103.1"/>
    </source>
</evidence>
<dbReference type="EMBL" id="CP042582">
    <property type="protein sequence ID" value="QEX25103.1"/>
    <property type="molecule type" value="Genomic_DNA"/>
</dbReference>
<name>A0A5J6N832_9PROT</name>
<evidence type="ECO:0000313" key="3">
    <source>
        <dbReference type="Proteomes" id="UP000325797"/>
    </source>
</evidence>
<organism evidence="2 3">
    <name type="scientific">Hypericibacter adhaerens</name>
    <dbReference type="NCBI Taxonomy" id="2602016"/>
    <lineage>
        <taxon>Bacteria</taxon>
        <taxon>Pseudomonadati</taxon>
        <taxon>Pseudomonadota</taxon>
        <taxon>Alphaproteobacteria</taxon>
        <taxon>Rhodospirillales</taxon>
        <taxon>Dongiaceae</taxon>
        <taxon>Hypericibacter</taxon>
    </lineage>
</organism>
<dbReference type="Proteomes" id="UP000325797">
    <property type="component" value="Chromosome"/>
</dbReference>
<keyword evidence="3" id="KW-1185">Reference proteome</keyword>
<feature type="region of interest" description="Disordered" evidence="1">
    <location>
        <begin position="1"/>
        <end position="20"/>
    </location>
</feature>
<proteinExistence type="predicted"/>
<evidence type="ECO:0000256" key="1">
    <source>
        <dbReference type="SAM" id="MobiDB-lite"/>
    </source>
</evidence>
<dbReference type="KEGG" id="hadh:FRZ61_50490"/>
<protein>
    <submittedName>
        <fullName evidence="2">Uncharacterized protein</fullName>
    </submittedName>
</protein>
<reference evidence="2 3" key="1">
    <citation type="submission" date="2019-08" db="EMBL/GenBank/DDBJ databases">
        <title>Hyperibacter terrae gen. nov., sp. nov. and Hyperibacter viscosus sp. nov., two new members in the family Rhodospirillaceae isolated from the rhizosphere of Hypericum perforatum.</title>
        <authorList>
            <person name="Noviana Z."/>
        </authorList>
    </citation>
    <scope>NUCLEOTIDE SEQUENCE [LARGE SCALE GENOMIC DNA]</scope>
    <source>
        <strain evidence="2 3">R5959</strain>
    </source>
</reference>
<gene>
    <name evidence="2" type="ORF">FRZ61_50490</name>
</gene>
<accession>A0A5J6N832</accession>
<dbReference type="RefSeq" id="WP_225308999.1">
    <property type="nucleotide sequence ID" value="NZ_CP042582.1"/>
</dbReference>